<protein>
    <recommendedName>
        <fullName evidence="6">DNA polymerase</fullName>
    </recommendedName>
</protein>
<dbReference type="AlphaFoldDB" id="A0A1M7M0H7"/>
<dbReference type="EMBL" id="FRCA01000015">
    <property type="protein sequence ID" value="SHM84129.1"/>
    <property type="molecule type" value="Genomic_DNA"/>
</dbReference>
<sequence>MTAEPTRLAYLDAMGLTAWTARYQLPNALATPVCDWPEQEAPQPVQARAGAESLHALLDDTAPKAAPNSEASPAAEASARSGRSQRKARALLGDIAPLEAEQEPGGNAAAGEVEAVPETAAESAEALRFECQVCCLDGRWLLMVAQSQPLDAECQRLLLNLLRAAGVQATQRPGFESLRWPLEEGLPVHQPLAEARQGLKAFVAGRRRRGWEPERVLLFGESEVLQSVVDAGDSDHSRSLALPLWQGPGLQELLGSAEAKRALWPRIQAWRQQWLGGAQQSD</sequence>
<keyword evidence="5" id="KW-1185">Reference proteome</keyword>
<evidence type="ECO:0000313" key="4">
    <source>
        <dbReference type="Proteomes" id="UP000184123"/>
    </source>
</evidence>
<feature type="compositionally biased region" description="Low complexity" evidence="1">
    <location>
        <begin position="63"/>
        <end position="79"/>
    </location>
</feature>
<dbReference type="RefSeq" id="WP_073437003.1">
    <property type="nucleotide sequence ID" value="NZ_BJXU01000157.1"/>
</dbReference>
<dbReference type="InterPro" id="IPR036654">
    <property type="entry name" value="DNA_pol_III_psi_sf"/>
</dbReference>
<feature type="region of interest" description="Disordered" evidence="1">
    <location>
        <begin position="63"/>
        <end position="86"/>
    </location>
</feature>
<reference evidence="2 5" key="2">
    <citation type="submission" date="2019-07" db="EMBL/GenBank/DDBJ databases">
        <title>Whole genome shotgun sequence of Halomonas cupida NBRC 102219.</title>
        <authorList>
            <person name="Hosoyama A."/>
            <person name="Uohara A."/>
            <person name="Ohji S."/>
            <person name="Ichikawa N."/>
        </authorList>
    </citation>
    <scope>NUCLEOTIDE SEQUENCE [LARGE SCALE GENOMIC DNA]</scope>
    <source>
        <strain evidence="2 5">NBRC 102219</strain>
    </source>
</reference>
<dbReference type="GO" id="GO:0003887">
    <property type="term" value="F:DNA-directed DNA polymerase activity"/>
    <property type="evidence" value="ECO:0007669"/>
    <property type="project" value="InterPro"/>
</dbReference>
<gene>
    <name evidence="2" type="ORF">HCU01_36250</name>
    <name evidence="3" type="ORF">SAMN05660971_04023</name>
</gene>
<name>A0A1M7M0H7_9GAMM</name>
<evidence type="ECO:0000313" key="3">
    <source>
        <dbReference type="EMBL" id="SHM84129.1"/>
    </source>
</evidence>
<dbReference type="Proteomes" id="UP000184123">
    <property type="component" value="Unassembled WGS sequence"/>
</dbReference>
<organism evidence="3 4">
    <name type="scientific">Halomonas cupida</name>
    <dbReference type="NCBI Taxonomy" id="44933"/>
    <lineage>
        <taxon>Bacteria</taxon>
        <taxon>Pseudomonadati</taxon>
        <taxon>Pseudomonadota</taxon>
        <taxon>Gammaproteobacteria</taxon>
        <taxon>Oceanospirillales</taxon>
        <taxon>Halomonadaceae</taxon>
        <taxon>Halomonas</taxon>
    </lineage>
</organism>
<dbReference type="SUPFAM" id="SSF102220">
    <property type="entry name" value="DNA polymerase III psi subunit"/>
    <property type="match status" value="1"/>
</dbReference>
<reference evidence="3 4" key="1">
    <citation type="submission" date="2016-11" db="EMBL/GenBank/DDBJ databases">
        <authorList>
            <person name="Jaros S."/>
            <person name="Januszkiewicz K."/>
            <person name="Wedrychowicz H."/>
        </authorList>
    </citation>
    <scope>NUCLEOTIDE SEQUENCE [LARGE SCALE GENOMIC DNA]</scope>
    <source>
        <strain evidence="3 4">DSM 4740</strain>
    </source>
</reference>
<dbReference type="Proteomes" id="UP000321726">
    <property type="component" value="Unassembled WGS sequence"/>
</dbReference>
<evidence type="ECO:0000313" key="5">
    <source>
        <dbReference type="Proteomes" id="UP000321726"/>
    </source>
</evidence>
<dbReference type="EMBL" id="BJXU01000157">
    <property type="protein sequence ID" value="GEN25676.1"/>
    <property type="molecule type" value="Genomic_DNA"/>
</dbReference>
<dbReference type="GO" id="GO:0008408">
    <property type="term" value="F:3'-5' exonuclease activity"/>
    <property type="evidence" value="ECO:0007669"/>
    <property type="project" value="InterPro"/>
</dbReference>
<evidence type="ECO:0000256" key="1">
    <source>
        <dbReference type="SAM" id="MobiDB-lite"/>
    </source>
</evidence>
<evidence type="ECO:0008006" key="6">
    <source>
        <dbReference type="Google" id="ProtNLM"/>
    </source>
</evidence>
<proteinExistence type="predicted"/>
<dbReference type="STRING" id="44933.SAMN05660971_04023"/>
<accession>A0A1M7M0H7</accession>
<dbReference type="GO" id="GO:0006260">
    <property type="term" value="P:DNA replication"/>
    <property type="evidence" value="ECO:0007669"/>
    <property type="project" value="InterPro"/>
</dbReference>
<evidence type="ECO:0000313" key="2">
    <source>
        <dbReference type="EMBL" id="GEN25676.1"/>
    </source>
</evidence>